<sequence>MCIDLVGVHYIRKVHYFGRKLKGADLMQYLRRKKLLEKRVAFAQQAAEIIEMYMKVAAEIKQAQSVAANHAEILPPEPPSPGTIDVEEEPVQEEQLYFSRRFSVTSQTPSGPSWAASVSTSSSTGAHSAFVFSLMEMIYQKREPLVVSSMRNLECVLRPPVQRRQSCPATAFANLPPFKEPAVEVVKEPTLPDEAGTSVSESVSSLMDINELSSDSGAIGEIDEALDPKQALKNLMQYPYRSLSTELPLVVTENQCFALNGIKVKVK</sequence>
<gene>
    <name evidence="1" type="ORF">SBAD_LOCUS10406</name>
</gene>
<dbReference type="Proteomes" id="UP000270296">
    <property type="component" value="Unassembled WGS sequence"/>
</dbReference>
<evidence type="ECO:0000313" key="3">
    <source>
        <dbReference type="WBParaSite" id="SBAD_0001077201-mRNA-1"/>
    </source>
</evidence>
<reference evidence="3" key="1">
    <citation type="submission" date="2016-06" db="UniProtKB">
        <authorList>
            <consortium name="WormBaseParasite"/>
        </authorList>
    </citation>
    <scope>IDENTIFICATION</scope>
</reference>
<evidence type="ECO:0000313" key="1">
    <source>
        <dbReference type="EMBL" id="VDP31568.1"/>
    </source>
</evidence>
<accession>A0A183J3F8</accession>
<evidence type="ECO:0000313" key="2">
    <source>
        <dbReference type="Proteomes" id="UP000270296"/>
    </source>
</evidence>
<dbReference type="EMBL" id="UZAM01014029">
    <property type="protein sequence ID" value="VDP31568.1"/>
    <property type="molecule type" value="Genomic_DNA"/>
</dbReference>
<keyword evidence="2" id="KW-1185">Reference proteome</keyword>
<proteinExistence type="predicted"/>
<dbReference type="WBParaSite" id="SBAD_0001077201-mRNA-1">
    <property type="protein sequence ID" value="SBAD_0001077201-mRNA-1"/>
    <property type="gene ID" value="SBAD_0001077201"/>
</dbReference>
<reference evidence="1 2" key="2">
    <citation type="submission" date="2018-11" db="EMBL/GenBank/DDBJ databases">
        <authorList>
            <consortium name="Pathogen Informatics"/>
        </authorList>
    </citation>
    <scope>NUCLEOTIDE SEQUENCE [LARGE SCALE GENOMIC DNA]</scope>
</reference>
<dbReference type="AlphaFoldDB" id="A0A183J3F8"/>
<dbReference type="OrthoDB" id="297496at2759"/>
<name>A0A183J3F8_9BILA</name>
<protein>
    <submittedName>
        <fullName evidence="3">PID domain-containing protein</fullName>
    </submittedName>
</protein>
<organism evidence="3">
    <name type="scientific">Soboliphyme baturini</name>
    <dbReference type="NCBI Taxonomy" id="241478"/>
    <lineage>
        <taxon>Eukaryota</taxon>
        <taxon>Metazoa</taxon>
        <taxon>Ecdysozoa</taxon>
        <taxon>Nematoda</taxon>
        <taxon>Enoplea</taxon>
        <taxon>Dorylaimia</taxon>
        <taxon>Dioctophymatida</taxon>
        <taxon>Dioctophymatoidea</taxon>
        <taxon>Soboliphymatidae</taxon>
        <taxon>Soboliphyme</taxon>
    </lineage>
</organism>